<accession>A0A315ZPE8</accession>
<dbReference type="PANTHER" id="PTHR43610">
    <property type="entry name" value="BLL6696 PROTEIN"/>
    <property type="match status" value="1"/>
</dbReference>
<dbReference type="Pfam" id="PF13302">
    <property type="entry name" value="Acetyltransf_3"/>
    <property type="match status" value="1"/>
</dbReference>
<dbReference type="SUPFAM" id="SSF55729">
    <property type="entry name" value="Acyl-CoA N-acyltransferases (Nat)"/>
    <property type="match status" value="1"/>
</dbReference>
<dbReference type="AlphaFoldDB" id="A0A315ZPE8"/>
<evidence type="ECO:0000259" key="1">
    <source>
        <dbReference type="PROSITE" id="PS51186"/>
    </source>
</evidence>
<dbReference type="PANTHER" id="PTHR43610:SF1">
    <property type="entry name" value="N-ACETYLTRANSFERASE DOMAIN-CONTAINING PROTEIN"/>
    <property type="match status" value="1"/>
</dbReference>
<organism evidence="2 3">
    <name type="scientific">Quadrisphaera granulorum</name>
    <dbReference type="NCBI Taxonomy" id="317664"/>
    <lineage>
        <taxon>Bacteria</taxon>
        <taxon>Bacillati</taxon>
        <taxon>Actinomycetota</taxon>
        <taxon>Actinomycetes</taxon>
        <taxon>Kineosporiales</taxon>
        <taxon>Kineosporiaceae</taxon>
        <taxon>Quadrisphaera</taxon>
    </lineage>
</organism>
<dbReference type="Gene3D" id="3.40.630.30">
    <property type="match status" value="1"/>
</dbReference>
<dbReference type="InterPro" id="IPR016181">
    <property type="entry name" value="Acyl_CoA_acyltransferase"/>
</dbReference>
<keyword evidence="2" id="KW-0808">Transferase</keyword>
<dbReference type="PROSITE" id="PS51186">
    <property type="entry name" value="GNAT"/>
    <property type="match status" value="1"/>
</dbReference>
<gene>
    <name evidence="2" type="ORF">BXY45_13834</name>
</gene>
<evidence type="ECO:0000313" key="3">
    <source>
        <dbReference type="Proteomes" id="UP000245469"/>
    </source>
</evidence>
<evidence type="ECO:0000313" key="2">
    <source>
        <dbReference type="EMBL" id="PWJ47386.1"/>
    </source>
</evidence>
<dbReference type="EMBL" id="QGDQ01000038">
    <property type="protein sequence ID" value="PWJ47386.1"/>
    <property type="molecule type" value="Genomic_DNA"/>
</dbReference>
<sequence>MDDDATHPACGRTTALACALVPVPLSDRVVLENTHVRLEPLSIDHVDELATALAEGGLEHTWYTSVPTPETVADDVANRLALHAAGLMNPWAVRRASDGALVGCTTYCNIAQADRHVEVGHTWLVPSAQRTGVNSAAKLLLFGHAFEACDAIAVELRTHWHNRQSRAAIERLGAKLDGVLRNHKIGPDGVLRDTVVYSVLPHEWPAVRATLQASLTRHTR</sequence>
<dbReference type="InterPro" id="IPR000182">
    <property type="entry name" value="GNAT_dom"/>
</dbReference>
<dbReference type="GO" id="GO:0016747">
    <property type="term" value="F:acyltransferase activity, transferring groups other than amino-acyl groups"/>
    <property type="evidence" value="ECO:0007669"/>
    <property type="project" value="InterPro"/>
</dbReference>
<name>A0A315ZPE8_9ACTN</name>
<comment type="caution">
    <text evidence="2">The sequence shown here is derived from an EMBL/GenBank/DDBJ whole genome shotgun (WGS) entry which is preliminary data.</text>
</comment>
<reference evidence="2 3" key="1">
    <citation type="submission" date="2018-03" db="EMBL/GenBank/DDBJ databases">
        <title>Genomic Encyclopedia of Archaeal and Bacterial Type Strains, Phase II (KMG-II): from individual species to whole genera.</title>
        <authorList>
            <person name="Goeker M."/>
        </authorList>
    </citation>
    <scope>NUCLEOTIDE SEQUENCE [LARGE SCALE GENOMIC DNA]</scope>
    <source>
        <strain evidence="2 3">DSM 44889</strain>
    </source>
</reference>
<protein>
    <submittedName>
        <fullName evidence="2">RimJ/RimL family protein N-acetyltransferase</fullName>
    </submittedName>
</protein>
<keyword evidence="3" id="KW-1185">Reference proteome</keyword>
<dbReference type="Proteomes" id="UP000245469">
    <property type="component" value="Unassembled WGS sequence"/>
</dbReference>
<feature type="domain" description="N-acetyltransferase" evidence="1">
    <location>
        <begin position="36"/>
        <end position="196"/>
    </location>
</feature>
<proteinExistence type="predicted"/>